<dbReference type="RefSeq" id="WP_160551348.1">
    <property type="nucleotide sequence ID" value="NZ_CP047650.1"/>
</dbReference>
<dbReference type="CDD" id="cd00093">
    <property type="entry name" value="HTH_XRE"/>
    <property type="match status" value="1"/>
</dbReference>
<proteinExistence type="predicted"/>
<sequence length="292" mass="32392">MSAVQFPHIGERLRARRLGAGLSTEAVAQAAGISRALLYRYEAGDVVKLEVLERLARLYDTSTGTLLGLGNEYITHGMLFFERVQRLEESALQMTTVFGPQAYVLSSAEYDSALAERLGDDRDGQTALQPLEVQRLMQLLTRRKAAFERLRPGFINIIPVSDIEHYLRHGLGGHAHQSEADRLKKRQAARREMERLAAMIASPRMGLQIALTSQPLPTSGFQLVQSAGRQVVVTSPFRIVEPTNLHYGVAMVSEDEQSLRLHQTLANRLWETGLRGAAAGAELARLLRENPA</sequence>
<dbReference type="Pfam" id="PF13560">
    <property type="entry name" value="HTH_31"/>
    <property type="match status" value="1"/>
</dbReference>
<dbReference type="KEGG" id="xyk:GT347_07395"/>
<dbReference type="SMART" id="SM00530">
    <property type="entry name" value="HTH_XRE"/>
    <property type="match status" value="1"/>
</dbReference>
<dbReference type="AlphaFoldDB" id="A0A857J456"/>
<dbReference type="SUPFAM" id="SSF47413">
    <property type="entry name" value="lambda repressor-like DNA-binding domains"/>
    <property type="match status" value="1"/>
</dbReference>
<gene>
    <name evidence="2" type="ORF">GT347_07395</name>
</gene>
<organism evidence="2 3">
    <name type="scientific">Xylophilus rhododendri</name>
    <dbReference type="NCBI Taxonomy" id="2697032"/>
    <lineage>
        <taxon>Bacteria</taxon>
        <taxon>Pseudomonadati</taxon>
        <taxon>Pseudomonadota</taxon>
        <taxon>Betaproteobacteria</taxon>
        <taxon>Burkholderiales</taxon>
        <taxon>Xylophilus</taxon>
    </lineage>
</organism>
<dbReference type="GO" id="GO:0003677">
    <property type="term" value="F:DNA binding"/>
    <property type="evidence" value="ECO:0007669"/>
    <property type="project" value="InterPro"/>
</dbReference>
<dbReference type="Proteomes" id="UP000464787">
    <property type="component" value="Chromosome"/>
</dbReference>
<dbReference type="InterPro" id="IPR010982">
    <property type="entry name" value="Lambda_DNA-bd_dom_sf"/>
</dbReference>
<evidence type="ECO:0000313" key="2">
    <source>
        <dbReference type="EMBL" id="QHI97831.1"/>
    </source>
</evidence>
<accession>A0A857J456</accession>
<reference evidence="2 3" key="1">
    <citation type="submission" date="2020-01" db="EMBL/GenBank/DDBJ databases">
        <title>Genome sequencing of strain KACC 21265.</title>
        <authorList>
            <person name="Heo J."/>
            <person name="Kim S.-J."/>
            <person name="Kim J.-S."/>
            <person name="Hong S.-B."/>
            <person name="Kwon S.-W."/>
        </authorList>
    </citation>
    <scope>NUCLEOTIDE SEQUENCE [LARGE SCALE GENOMIC DNA]</scope>
    <source>
        <strain evidence="2 3">KACC 21265</strain>
    </source>
</reference>
<dbReference type="Gene3D" id="1.10.260.40">
    <property type="entry name" value="lambda repressor-like DNA-binding domains"/>
    <property type="match status" value="1"/>
</dbReference>
<keyword evidence="3" id="KW-1185">Reference proteome</keyword>
<dbReference type="InterPro" id="IPR001387">
    <property type="entry name" value="Cro/C1-type_HTH"/>
</dbReference>
<dbReference type="EMBL" id="CP047650">
    <property type="protein sequence ID" value="QHI97831.1"/>
    <property type="molecule type" value="Genomic_DNA"/>
</dbReference>
<evidence type="ECO:0000313" key="3">
    <source>
        <dbReference type="Proteomes" id="UP000464787"/>
    </source>
</evidence>
<name>A0A857J456_9BURK</name>
<dbReference type="PROSITE" id="PS50943">
    <property type="entry name" value="HTH_CROC1"/>
    <property type="match status" value="1"/>
</dbReference>
<evidence type="ECO:0000259" key="1">
    <source>
        <dbReference type="PROSITE" id="PS50943"/>
    </source>
</evidence>
<feature type="domain" description="HTH cro/C1-type" evidence="1">
    <location>
        <begin position="13"/>
        <end position="66"/>
    </location>
</feature>
<protein>
    <submittedName>
        <fullName evidence="2">Helix-turn-helix domain-containing protein</fullName>
    </submittedName>
</protein>